<dbReference type="Pfam" id="PF00157">
    <property type="entry name" value="Pou"/>
    <property type="match status" value="1"/>
</dbReference>
<dbReference type="Proteomes" id="UP000050794">
    <property type="component" value="Unassembled WGS sequence"/>
</dbReference>
<comment type="subcellular location">
    <subcellularLocation>
        <location evidence="1 5 6">Nucleus</location>
    </subcellularLocation>
</comment>
<dbReference type="InterPro" id="IPR001356">
    <property type="entry name" value="HD"/>
</dbReference>
<feature type="region of interest" description="Disordered" evidence="7">
    <location>
        <begin position="79"/>
        <end position="121"/>
    </location>
</feature>
<dbReference type="CDD" id="cd00086">
    <property type="entry name" value="homeodomain"/>
    <property type="match status" value="1"/>
</dbReference>
<dbReference type="GO" id="GO:0000978">
    <property type="term" value="F:RNA polymerase II cis-regulatory region sequence-specific DNA binding"/>
    <property type="evidence" value="ECO:0007669"/>
    <property type="project" value="TreeGrafter"/>
</dbReference>
<accession>A0A183U583</accession>
<evidence type="ECO:0000256" key="2">
    <source>
        <dbReference type="ARBA" id="ARBA00023125"/>
    </source>
</evidence>
<dbReference type="GO" id="GO:0005634">
    <property type="term" value="C:nucleus"/>
    <property type="evidence" value="ECO:0007669"/>
    <property type="project" value="UniProtKB-SubCell"/>
</dbReference>
<dbReference type="PROSITE" id="PS50071">
    <property type="entry name" value="HOMEOBOX_2"/>
    <property type="match status" value="1"/>
</dbReference>
<dbReference type="PANTHER" id="PTHR11636">
    <property type="entry name" value="POU DOMAIN"/>
    <property type="match status" value="1"/>
</dbReference>
<evidence type="ECO:0000256" key="6">
    <source>
        <dbReference type="RuleBase" id="RU000682"/>
    </source>
</evidence>
<dbReference type="InterPro" id="IPR010982">
    <property type="entry name" value="Lambda_DNA-bd_dom_sf"/>
</dbReference>
<dbReference type="AlphaFoldDB" id="A0A183U583"/>
<dbReference type="GO" id="GO:0000981">
    <property type="term" value="F:DNA-binding transcription factor activity, RNA polymerase II-specific"/>
    <property type="evidence" value="ECO:0007669"/>
    <property type="project" value="TreeGrafter"/>
</dbReference>
<reference evidence="10 11" key="2">
    <citation type="submission" date="2018-11" db="EMBL/GenBank/DDBJ databases">
        <authorList>
            <consortium name="Pathogen Informatics"/>
        </authorList>
    </citation>
    <scope>NUCLEOTIDE SEQUENCE [LARGE SCALE GENOMIC DNA]</scope>
</reference>
<evidence type="ECO:0000256" key="7">
    <source>
        <dbReference type="SAM" id="MobiDB-lite"/>
    </source>
</evidence>
<dbReference type="InterPro" id="IPR050255">
    <property type="entry name" value="POU_domain_TF"/>
</dbReference>
<proteinExistence type="predicted"/>
<dbReference type="Gene3D" id="1.10.10.60">
    <property type="entry name" value="Homeodomain-like"/>
    <property type="match status" value="1"/>
</dbReference>
<feature type="compositionally biased region" description="Low complexity" evidence="7">
    <location>
        <begin position="83"/>
        <end position="97"/>
    </location>
</feature>
<gene>
    <name evidence="10" type="ORF">TCNE_LOCUS3653</name>
</gene>
<dbReference type="InterPro" id="IPR009057">
    <property type="entry name" value="Homeodomain-like_sf"/>
</dbReference>
<feature type="domain" description="Homeobox" evidence="8">
    <location>
        <begin position="110"/>
        <end position="169"/>
    </location>
</feature>
<reference evidence="12" key="1">
    <citation type="submission" date="2016-06" db="UniProtKB">
        <authorList>
            <consortium name="WormBaseParasite"/>
        </authorList>
    </citation>
    <scope>IDENTIFICATION</scope>
</reference>
<dbReference type="PRINTS" id="PR00028">
    <property type="entry name" value="POUDOMAIN"/>
</dbReference>
<evidence type="ECO:0000259" key="9">
    <source>
        <dbReference type="PROSITE" id="PS51179"/>
    </source>
</evidence>
<organism evidence="11 12">
    <name type="scientific">Toxocara canis</name>
    <name type="common">Canine roundworm</name>
    <dbReference type="NCBI Taxonomy" id="6265"/>
    <lineage>
        <taxon>Eukaryota</taxon>
        <taxon>Metazoa</taxon>
        <taxon>Ecdysozoa</taxon>
        <taxon>Nematoda</taxon>
        <taxon>Chromadorea</taxon>
        <taxon>Rhabditida</taxon>
        <taxon>Spirurina</taxon>
        <taxon>Ascaridomorpha</taxon>
        <taxon>Ascaridoidea</taxon>
        <taxon>Toxocaridae</taxon>
        <taxon>Toxocara</taxon>
    </lineage>
</organism>
<evidence type="ECO:0000256" key="3">
    <source>
        <dbReference type="ARBA" id="ARBA00023155"/>
    </source>
</evidence>
<dbReference type="Gene3D" id="1.10.260.40">
    <property type="entry name" value="lambda repressor-like DNA-binding domains"/>
    <property type="match status" value="1"/>
</dbReference>
<feature type="domain" description="POU-specific" evidence="9">
    <location>
        <begin position="1"/>
        <end position="55"/>
    </location>
</feature>
<sequence length="169" mass="18810">MYTDVTQADVAKAIGLLNGINFCQTTISRFETMNLSLRNMRKLRPLLEDWLVYAETVAANGESIKELPRALSANLLNQRGSVTSGPSSSTAANSSTPINDLCSGTSGQSLRKRRSRTNYDATQRDTLEAFFNHTPYPNKETLAQLAVAVKLNPYVRRHIVELRHSLRGR</sequence>
<dbReference type="SMART" id="SM00389">
    <property type="entry name" value="HOX"/>
    <property type="match status" value="1"/>
</dbReference>
<keyword evidence="3 5" id="KW-0371">Homeobox</keyword>
<dbReference type="WBParaSite" id="TCNE_0000365301-mRNA-1">
    <property type="protein sequence ID" value="TCNE_0000365301-mRNA-1"/>
    <property type="gene ID" value="TCNE_0000365301"/>
</dbReference>
<dbReference type="SUPFAM" id="SSF47413">
    <property type="entry name" value="lambda repressor-like DNA-binding domains"/>
    <property type="match status" value="1"/>
</dbReference>
<keyword evidence="11" id="KW-1185">Reference proteome</keyword>
<evidence type="ECO:0000256" key="5">
    <source>
        <dbReference type="PROSITE-ProRule" id="PRU00108"/>
    </source>
</evidence>
<keyword evidence="4 5" id="KW-0539">Nucleus</keyword>
<dbReference type="PANTHER" id="PTHR11636:SF137">
    <property type="entry name" value="HOMEOBOX PROTEIN CEH-18"/>
    <property type="match status" value="1"/>
</dbReference>
<dbReference type="InterPro" id="IPR000327">
    <property type="entry name" value="POU_dom"/>
</dbReference>
<keyword evidence="2 5" id="KW-0238">DNA-binding</keyword>
<evidence type="ECO:0000256" key="4">
    <source>
        <dbReference type="ARBA" id="ARBA00023242"/>
    </source>
</evidence>
<protein>
    <submittedName>
        <fullName evidence="12">Homeobox domain-containing protein</fullName>
    </submittedName>
</protein>
<dbReference type="InterPro" id="IPR013847">
    <property type="entry name" value="POU"/>
</dbReference>
<name>A0A183U583_TOXCA</name>
<dbReference type="PROSITE" id="PS51179">
    <property type="entry name" value="POU_3"/>
    <property type="match status" value="1"/>
</dbReference>
<evidence type="ECO:0000313" key="10">
    <source>
        <dbReference type="EMBL" id="VDM29370.1"/>
    </source>
</evidence>
<dbReference type="SMART" id="SM00352">
    <property type="entry name" value="POU"/>
    <property type="match status" value="1"/>
</dbReference>
<dbReference type="EMBL" id="UYWY01004904">
    <property type="protein sequence ID" value="VDM29370.1"/>
    <property type="molecule type" value="Genomic_DNA"/>
</dbReference>
<evidence type="ECO:0000259" key="8">
    <source>
        <dbReference type="PROSITE" id="PS50071"/>
    </source>
</evidence>
<dbReference type="SUPFAM" id="SSF46689">
    <property type="entry name" value="Homeodomain-like"/>
    <property type="match status" value="1"/>
</dbReference>
<evidence type="ECO:0000256" key="1">
    <source>
        <dbReference type="ARBA" id="ARBA00004123"/>
    </source>
</evidence>
<dbReference type="Pfam" id="PF00046">
    <property type="entry name" value="Homeodomain"/>
    <property type="match status" value="1"/>
</dbReference>
<evidence type="ECO:0000313" key="12">
    <source>
        <dbReference type="WBParaSite" id="TCNE_0000365301-mRNA-1"/>
    </source>
</evidence>
<evidence type="ECO:0000313" key="11">
    <source>
        <dbReference type="Proteomes" id="UP000050794"/>
    </source>
</evidence>